<sequence length="152" mass="18415">MIDMKLQIQIKGFKIMLHLIKLIFQILNHHCTNRPWRVSSSSGFTIICIFYCCIIQRYQCFYSIDNNKYKCYKDISDQSWQYIIIQIGKSIQQIDLPIQKYNQLILKIVKQKVFRNLLQKFKIMINLKMENNFKYRILETTEILIKQDPVIR</sequence>
<proteinExistence type="predicted"/>
<evidence type="ECO:0000313" key="2">
    <source>
        <dbReference type="Proteomes" id="UP000692954"/>
    </source>
</evidence>
<evidence type="ECO:0000313" key="1">
    <source>
        <dbReference type="EMBL" id="CAD8048478.1"/>
    </source>
</evidence>
<organism evidence="1 2">
    <name type="scientific">Paramecium sonneborni</name>
    <dbReference type="NCBI Taxonomy" id="65129"/>
    <lineage>
        <taxon>Eukaryota</taxon>
        <taxon>Sar</taxon>
        <taxon>Alveolata</taxon>
        <taxon>Ciliophora</taxon>
        <taxon>Intramacronucleata</taxon>
        <taxon>Oligohymenophorea</taxon>
        <taxon>Peniculida</taxon>
        <taxon>Parameciidae</taxon>
        <taxon>Paramecium</taxon>
    </lineage>
</organism>
<accession>A0A8S1K3Y4</accession>
<protein>
    <submittedName>
        <fullName evidence="1">Uncharacterized protein</fullName>
    </submittedName>
</protein>
<dbReference type="AlphaFoldDB" id="A0A8S1K3Y4"/>
<dbReference type="Proteomes" id="UP000692954">
    <property type="component" value="Unassembled WGS sequence"/>
</dbReference>
<dbReference type="EMBL" id="CAJJDN010000003">
    <property type="protein sequence ID" value="CAD8048478.1"/>
    <property type="molecule type" value="Genomic_DNA"/>
</dbReference>
<reference evidence="1" key="1">
    <citation type="submission" date="2021-01" db="EMBL/GenBank/DDBJ databases">
        <authorList>
            <consortium name="Genoscope - CEA"/>
            <person name="William W."/>
        </authorList>
    </citation>
    <scope>NUCLEOTIDE SEQUENCE</scope>
</reference>
<comment type="caution">
    <text evidence="1">The sequence shown here is derived from an EMBL/GenBank/DDBJ whole genome shotgun (WGS) entry which is preliminary data.</text>
</comment>
<name>A0A8S1K3Y4_9CILI</name>
<gene>
    <name evidence="1" type="ORF">PSON_ATCC_30995.1.T0030235</name>
</gene>
<keyword evidence="2" id="KW-1185">Reference proteome</keyword>